<evidence type="ECO:0000313" key="2">
    <source>
        <dbReference type="Proteomes" id="UP000297734"/>
    </source>
</evidence>
<dbReference type="Proteomes" id="UP000297734">
    <property type="component" value="Unassembled WGS sequence"/>
</dbReference>
<sequence length="132" mass="13898">MTLDEIRQLALWLKEHHLAGAELSRPGVHLALKRGAAAVSTSLAPVAVATAEDNVLRTTGLGRLLLTHPQLTEPFVTVGDQLSAGQLVAVLQVGDLLLPQRSREAARVADVRVPCGTLVGYGEAILGLEQPA</sequence>
<dbReference type="OrthoDB" id="7029820at2"/>
<name>A0A4Z0AF83_9PSED</name>
<dbReference type="Gene3D" id="2.40.50.100">
    <property type="match status" value="1"/>
</dbReference>
<evidence type="ECO:0000313" key="1">
    <source>
        <dbReference type="EMBL" id="TFY85037.1"/>
    </source>
</evidence>
<dbReference type="EMBL" id="QUZT01000108">
    <property type="protein sequence ID" value="TFY85037.1"/>
    <property type="molecule type" value="Genomic_DNA"/>
</dbReference>
<comment type="caution">
    <text evidence="1">The sequence shown here is derived from an EMBL/GenBank/DDBJ whole genome shotgun (WGS) entry which is preliminary data.</text>
</comment>
<organism evidence="1 2">
    <name type="scientific">Pseudomonas nabeulensis</name>
    <dbReference type="NCBI Taxonomy" id="2293833"/>
    <lineage>
        <taxon>Bacteria</taxon>
        <taxon>Pseudomonadati</taxon>
        <taxon>Pseudomonadota</taxon>
        <taxon>Gammaproteobacteria</taxon>
        <taxon>Pseudomonadales</taxon>
        <taxon>Pseudomonadaceae</taxon>
        <taxon>Pseudomonas</taxon>
    </lineage>
</organism>
<proteinExistence type="predicted"/>
<reference evidence="1 2" key="1">
    <citation type="journal article" date="2019" name="Syst. Appl. Microbiol.">
        <title>New species of pathogenic Pseudomonas isolated from citrus in Tunisia: Proposal of Pseudomonas kairouanensis sp. nov. and Pseudomonas nabeulensis sp. nov.</title>
        <authorList>
            <person name="Oueslati M."/>
            <person name="Mulet M."/>
            <person name="Gomila M."/>
            <person name="Berge O."/>
            <person name="Hajlaoui M.R."/>
            <person name="Lalucat J."/>
            <person name="Sadfi-Zouaoui N."/>
            <person name="Garcia-Valdes E."/>
        </authorList>
    </citation>
    <scope>NUCLEOTIDE SEQUENCE [LARGE SCALE GENOMIC DNA]</scope>
    <source>
        <strain evidence="1 2">E10B</strain>
    </source>
</reference>
<dbReference type="InterPro" id="IPR011053">
    <property type="entry name" value="Single_hybrid_motif"/>
</dbReference>
<dbReference type="RefSeq" id="WP_135311413.1">
    <property type="nucleotide sequence ID" value="NZ_QUZT01000108.1"/>
</dbReference>
<dbReference type="AlphaFoldDB" id="A0A4Z0AF83"/>
<dbReference type="SUPFAM" id="SSF51230">
    <property type="entry name" value="Single hybrid motif"/>
    <property type="match status" value="1"/>
</dbReference>
<gene>
    <name evidence="1" type="ORF">DYL61_30170</name>
</gene>
<evidence type="ECO:0008006" key="3">
    <source>
        <dbReference type="Google" id="ProtNLM"/>
    </source>
</evidence>
<keyword evidence="2" id="KW-1185">Reference proteome</keyword>
<protein>
    <recommendedName>
        <fullName evidence="3">Lipoyl-binding domain-containing protein</fullName>
    </recommendedName>
</protein>
<accession>A0A4Z0AF83</accession>